<evidence type="ECO:0000313" key="3">
    <source>
        <dbReference type="Proteomes" id="UP000015103"/>
    </source>
</evidence>
<dbReference type="HOGENOM" id="CLU_1112500_0_0_1"/>
<dbReference type="Proteomes" id="UP000015103">
    <property type="component" value="Unassembled WGS sequence"/>
</dbReference>
<name>T1HEI3_RHOPR</name>
<feature type="region of interest" description="Disordered" evidence="1">
    <location>
        <begin position="201"/>
        <end position="240"/>
    </location>
</feature>
<accession>T1HEI3</accession>
<dbReference type="AlphaFoldDB" id="T1HEI3"/>
<organism evidence="2 3">
    <name type="scientific">Rhodnius prolixus</name>
    <name type="common">Triatomid bug</name>
    <dbReference type="NCBI Taxonomy" id="13249"/>
    <lineage>
        <taxon>Eukaryota</taxon>
        <taxon>Metazoa</taxon>
        <taxon>Ecdysozoa</taxon>
        <taxon>Arthropoda</taxon>
        <taxon>Hexapoda</taxon>
        <taxon>Insecta</taxon>
        <taxon>Pterygota</taxon>
        <taxon>Neoptera</taxon>
        <taxon>Paraneoptera</taxon>
        <taxon>Hemiptera</taxon>
        <taxon>Heteroptera</taxon>
        <taxon>Panheteroptera</taxon>
        <taxon>Cimicomorpha</taxon>
        <taxon>Reduviidae</taxon>
        <taxon>Triatominae</taxon>
        <taxon>Rhodnius</taxon>
    </lineage>
</organism>
<evidence type="ECO:0000256" key="1">
    <source>
        <dbReference type="SAM" id="MobiDB-lite"/>
    </source>
</evidence>
<dbReference type="VEuPathDB" id="VectorBase:RPRC002455"/>
<dbReference type="EnsemblMetazoa" id="RPRC002455-RA">
    <property type="protein sequence ID" value="RPRC002455-PA"/>
    <property type="gene ID" value="RPRC002455"/>
</dbReference>
<reference evidence="2" key="1">
    <citation type="submission" date="2015-05" db="UniProtKB">
        <authorList>
            <consortium name="EnsemblMetazoa"/>
        </authorList>
    </citation>
    <scope>IDENTIFICATION</scope>
</reference>
<dbReference type="EMBL" id="ACPB03003979">
    <property type="status" value="NOT_ANNOTATED_CDS"/>
    <property type="molecule type" value="Genomic_DNA"/>
</dbReference>
<sequence>MAMSLTKEFYKRIPTFDGNPSELVIFTSKVENLFGTFCRDNNLHRIQNHLTLLEEAQLRLVGEARQCLYEQEFTTVAQLLDRLKSQFKDSRTTEQLKLNLFNTKPNPREHPFDFLKRVQQQTLILARIRIDDGPDKEVEMRIAEREVARYTLSHLHPRIQDSFRHMILNDLNTIINTLNNDNSDLVEQIYPRTRQETNTKHYNYHQDFKPQTNFKPSRETFRPNYSYNRYEQPRPQYKYQ</sequence>
<evidence type="ECO:0000313" key="2">
    <source>
        <dbReference type="EnsemblMetazoa" id="RPRC002455-PA"/>
    </source>
</evidence>
<proteinExistence type="predicted"/>
<keyword evidence="3" id="KW-1185">Reference proteome</keyword>
<dbReference type="InParanoid" id="T1HEI3"/>
<protein>
    <recommendedName>
        <fullName evidence="4">Retrotransposon gag domain-containing protein</fullName>
    </recommendedName>
</protein>
<evidence type="ECO:0008006" key="4">
    <source>
        <dbReference type="Google" id="ProtNLM"/>
    </source>
</evidence>